<evidence type="ECO:0008006" key="5">
    <source>
        <dbReference type="Google" id="ProtNLM"/>
    </source>
</evidence>
<evidence type="ECO:0000256" key="2">
    <source>
        <dbReference type="SAM" id="SignalP"/>
    </source>
</evidence>
<sequence length="86" mass="9238">MNKKMSAWLMLGAFVAVSGLSACAGTPDTPEEQKARAEREEPEYLTGSRLPRKNRDTPSGIQVTNGESLSKQTSQAGRSMTPSGPR</sequence>
<dbReference type="PROSITE" id="PS51257">
    <property type="entry name" value="PROKAR_LIPOPROTEIN"/>
    <property type="match status" value="1"/>
</dbReference>
<evidence type="ECO:0000313" key="4">
    <source>
        <dbReference type="Proteomes" id="UP001238603"/>
    </source>
</evidence>
<dbReference type="RefSeq" id="WP_285983858.1">
    <property type="nucleotide sequence ID" value="NZ_JASVDS010000005.1"/>
</dbReference>
<dbReference type="EMBL" id="JASVDS010000005">
    <property type="protein sequence ID" value="MDL5033780.1"/>
    <property type="molecule type" value="Genomic_DNA"/>
</dbReference>
<feature type="compositionally biased region" description="Polar residues" evidence="1">
    <location>
        <begin position="57"/>
        <end position="86"/>
    </location>
</feature>
<name>A0ABT7LPW6_9BURK</name>
<feature type="chain" id="PRO_5047413372" description="Lipoprotein" evidence="2">
    <location>
        <begin position="25"/>
        <end position="86"/>
    </location>
</feature>
<keyword evidence="4" id="KW-1185">Reference proteome</keyword>
<dbReference type="Proteomes" id="UP001238603">
    <property type="component" value="Unassembled WGS sequence"/>
</dbReference>
<evidence type="ECO:0000256" key="1">
    <source>
        <dbReference type="SAM" id="MobiDB-lite"/>
    </source>
</evidence>
<organism evidence="3 4">
    <name type="scientific">Roseateles subflavus</name>
    <dbReference type="NCBI Taxonomy" id="3053353"/>
    <lineage>
        <taxon>Bacteria</taxon>
        <taxon>Pseudomonadati</taxon>
        <taxon>Pseudomonadota</taxon>
        <taxon>Betaproteobacteria</taxon>
        <taxon>Burkholderiales</taxon>
        <taxon>Sphaerotilaceae</taxon>
        <taxon>Roseateles</taxon>
    </lineage>
</organism>
<reference evidence="3 4" key="1">
    <citation type="submission" date="2023-06" db="EMBL/GenBank/DDBJ databases">
        <title>Pelomonas sp. APW6 16S ribosomal RNA gene genome sequencing and assembly.</title>
        <authorList>
            <person name="Woo H."/>
        </authorList>
    </citation>
    <scope>NUCLEOTIDE SEQUENCE [LARGE SCALE GENOMIC DNA]</scope>
    <source>
        <strain evidence="3 4">APW6</strain>
    </source>
</reference>
<feature type="region of interest" description="Disordered" evidence="1">
    <location>
        <begin position="21"/>
        <end position="86"/>
    </location>
</feature>
<keyword evidence="2" id="KW-0732">Signal</keyword>
<accession>A0ABT7LPW6</accession>
<protein>
    <recommendedName>
        <fullName evidence="5">Lipoprotein</fullName>
    </recommendedName>
</protein>
<evidence type="ECO:0000313" key="3">
    <source>
        <dbReference type="EMBL" id="MDL5033780.1"/>
    </source>
</evidence>
<feature type="signal peptide" evidence="2">
    <location>
        <begin position="1"/>
        <end position="24"/>
    </location>
</feature>
<gene>
    <name evidence="3" type="ORF">QRD43_17855</name>
</gene>
<proteinExistence type="predicted"/>
<comment type="caution">
    <text evidence="3">The sequence shown here is derived from an EMBL/GenBank/DDBJ whole genome shotgun (WGS) entry which is preliminary data.</text>
</comment>